<feature type="domain" description="N-acetyltransferase" evidence="1">
    <location>
        <begin position="70"/>
        <end position="215"/>
    </location>
</feature>
<evidence type="ECO:0000313" key="3">
    <source>
        <dbReference type="Proteomes" id="UP000033220"/>
    </source>
</evidence>
<dbReference type="GO" id="GO:0016747">
    <property type="term" value="F:acyltransferase activity, transferring groups other than amino-acyl groups"/>
    <property type="evidence" value="ECO:0007669"/>
    <property type="project" value="InterPro"/>
</dbReference>
<evidence type="ECO:0000259" key="1">
    <source>
        <dbReference type="PROSITE" id="PS51186"/>
    </source>
</evidence>
<dbReference type="AlphaFoldDB" id="H6SKE2"/>
<dbReference type="KEGG" id="rpm:RSPPHO_01831"/>
<dbReference type="EMBL" id="HE663493">
    <property type="protein sequence ID" value="CCG08457.1"/>
    <property type="molecule type" value="Genomic_DNA"/>
</dbReference>
<reference evidence="2 3" key="1">
    <citation type="submission" date="2012-02" db="EMBL/GenBank/DDBJ databases">
        <title>Shotgun genome sequence of Phaeospirillum photometricum DSM 122.</title>
        <authorList>
            <person name="Duquesne K."/>
            <person name="Sturgis J."/>
        </authorList>
    </citation>
    <scope>NUCLEOTIDE SEQUENCE [LARGE SCALE GENOMIC DNA]</scope>
    <source>
        <strain evidence="3">DSM122</strain>
    </source>
</reference>
<dbReference type="eggNOG" id="COG0456">
    <property type="taxonomic scope" value="Bacteria"/>
</dbReference>
<dbReference type="Proteomes" id="UP000033220">
    <property type="component" value="Chromosome DSM 122"/>
</dbReference>
<evidence type="ECO:0000313" key="2">
    <source>
        <dbReference type="EMBL" id="CCG08457.1"/>
    </source>
</evidence>
<proteinExistence type="predicted"/>
<name>H6SKE2_PARPM</name>
<dbReference type="PATRIC" id="fig|1150469.3.peg.2057"/>
<protein>
    <submittedName>
        <fullName evidence="2">Acetyltransferases</fullName>
    </submittedName>
</protein>
<dbReference type="Pfam" id="PF00583">
    <property type="entry name" value="Acetyltransf_1"/>
    <property type="match status" value="1"/>
</dbReference>
<dbReference type="HOGENOM" id="CLU_1282397_0_0_5"/>
<dbReference type="CDD" id="cd04301">
    <property type="entry name" value="NAT_SF"/>
    <property type="match status" value="1"/>
</dbReference>
<dbReference type="PROSITE" id="PS51186">
    <property type="entry name" value="GNAT"/>
    <property type="match status" value="1"/>
</dbReference>
<dbReference type="InterPro" id="IPR000182">
    <property type="entry name" value="GNAT_dom"/>
</dbReference>
<dbReference type="SUPFAM" id="SSF55729">
    <property type="entry name" value="Acyl-CoA N-acyltransferases (Nat)"/>
    <property type="match status" value="1"/>
</dbReference>
<dbReference type="Gene3D" id="3.40.630.30">
    <property type="match status" value="1"/>
</dbReference>
<gene>
    <name evidence="2" type="ORF">RSPPHO_01831</name>
</gene>
<organism evidence="2 3">
    <name type="scientific">Pararhodospirillum photometricum DSM 122</name>
    <dbReference type="NCBI Taxonomy" id="1150469"/>
    <lineage>
        <taxon>Bacteria</taxon>
        <taxon>Pseudomonadati</taxon>
        <taxon>Pseudomonadota</taxon>
        <taxon>Alphaproteobacteria</taxon>
        <taxon>Rhodospirillales</taxon>
        <taxon>Rhodospirillaceae</taxon>
        <taxon>Pararhodospirillum</taxon>
    </lineage>
</organism>
<dbReference type="InterPro" id="IPR016181">
    <property type="entry name" value="Acyl_CoA_acyltransferase"/>
</dbReference>
<keyword evidence="2" id="KW-0808">Transferase</keyword>
<sequence length="215" mass="23480">MTRGQTAYTSPAQFRARRLAASPFSRPTVGATGPLSRTAPACPPLFAPWRQRRVDTSAYKRMGSGGTPTLTIRPATAGDIEPVVSLDAQITAVSKPEYWRDLFGRYGTQEAGRHFLVAMLDNTLAGFIIGEVRAWEFGSPPCGWVFALTVDPEGRLRGVGTNLFEAICGRFRDEGVTKIRTMVSKNGDAKTLMSFFRSQGMMAGPFIELEKDLAP</sequence>
<dbReference type="STRING" id="1150469.RSPPHO_01831"/>
<accession>H6SKE2</accession>
<keyword evidence="3" id="KW-1185">Reference proteome</keyword>